<accession>A0ABQ9U266</accession>
<dbReference type="InterPro" id="IPR005568">
    <property type="entry name" value="Ribosomal_uL6_N"/>
</dbReference>
<feature type="non-terminal residue" evidence="3">
    <location>
        <position position="165"/>
    </location>
</feature>
<evidence type="ECO:0000313" key="4">
    <source>
        <dbReference type="Proteomes" id="UP001266305"/>
    </source>
</evidence>
<feature type="compositionally biased region" description="Basic residues" evidence="1">
    <location>
        <begin position="136"/>
        <end position="154"/>
    </location>
</feature>
<organism evidence="3 4">
    <name type="scientific">Saguinus oedipus</name>
    <name type="common">Cotton-top tamarin</name>
    <name type="synonym">Oedipomidas oedipus</name>
    <dbReference type="NCBI Taxonomy" id="9490"/>
    <lineage>
        <taxon>Eukaryota</taxon>
        <taxon>Metazoa</taxon>
        <taxon>Chordata</taxon>
        <taxon>Craniata</taxon>
        <taxon>Vertebrata</taxon>
        <taxon>Euteleostomi</taxon>
        <taxon>Mammalia</taxon>
        <taxon>Eutheria</taxon>
        <taxon>Euarchontoglires</taxon>
        <taxon>Primates</taxon>
        <taxon>Haplorrhini</taxon>
        <taxon>Platyrrhini</taxon>
        <taxon>Cebidae</taxon>
        <taxon>Callitrichinae</taxon>
        <taxon>Saguinus</taxon>
    </lineage>
</organism>
<proteinExistence type="predicted"/>
<name>A0ABQ9U266_SAGOE</name>
<feature type="compositionally biased region" description="Basic and acidic residues" evidence="1">
    <location>
        <begin position="116"/>
        <end position="135"/>
    </location>
</feature>
<evidence type="ECO:0000313" key="3">
    <source>
        <dbReference type="EMBL" id="KAK2091106.1"/>
    </source>
</evidence>
<gene>
    <name evidence="3" type="ORF">P7K49_030390</name>
</gene>
<protein>
    <recommendedName>
        <fullName evidence="2">Large ribosomal subunit protein uL6 N-terminal domain-containing protein</fullName>
    </recommendedName>
</protein>
<feature type="domain" description="Large ribosomal subunit protein uL6 N-terminal" evidence="2">
    <location>
        <begin position="146"/>
        <end position="165"/>
    </location>
</feature>
<dbReference type="Proteomes" id="UP001266305">
    <property type="component" value="Unassembled WGS sequence"/>
</dbReference>
<dbReference type="EMBL" id="JASSZA010000016">
    <property type="protein sequence ID" value="KAK2091106.1"/>
    <property type="molecule type" value="Genomic_DNA"/>
</dbReference>
<dbReference type="Pfam" id="PF03868">
    <property type="entry name" value="Ribosomal_L6e_N"/>
    <property type="match status" value="1"/>
</dbReference>
<feature type="region of interest" description="Disordered" evidence="1">
    <location>
        <begin position="48"/>
        <end position="79"/>
    </location>
</feature>
<comment type="caution">
    <text evidence="3">The sequence shown here is derived from an EMBL/GenBank/DDBJ whole genome shotgun (WGS) entry which is preliminary data.</text>
</comment>
<feature type="region of interest" description="Disordered" evidence="1">
    <location>
        <begin position="116"/>
        <end position="165"/>
    </location>
</feature>
<sequence length="165" mass="17251">MTHEHQANAAKAAGQQILERADGFRLVGHGRADGFRLSLSLSVLRPSGSAAPAAVPAPPTFHPLSGGRGESLRQAEEDTVGTVRLPPEAASGLGPASMGAAWRKAAWGLRMAGEKVEKSDTKEKKHVAKKADASSKVKKGSLKAKKPKKGKPHCSRNPVLVRGIG</sequence>
<reference evidence="3 4" key="1">
    <citation type="submission" date="2023-05" db="EMBL/GenBank/DDBJ databases">
        <title>B98-5 Cell Line De Novo Hybrid Assembly: An Optical Mapping Approach.</title>
        <authorList>
            <person name="Kananen K."/>
            <person name="Auerbach J.A."/>
            <person name="Kautto E."/>
            <person name="Blachly J.S."/>
        </authorList>
    </citation>
    <scope>NUCLEOTIDE SEQUENCE [LARGE SCALE GENOMIC DNA]</scope>
    <source>
        <strain evidence="3">B95-8</strain>
        <tissue evidence="3">Cell line</tissue>
    </source>
</reference>
<evidence type="ECO:0000256" key="1">
    <source>
        <dbReference type="SAM" id="MobiDB-lite"/>
    </source>
</evidence>
<evidence type="ECO:0000259" key="2">
    <source>
        <dbReference type="Pfam" id="PF03868"/>
    </source>
</evidence>
<keyword evidence="4" id="KW-1185">Reference proteome</keyword>